<evidence type="ECO:0000256" key="1">
    <source>
        <dbReference type="ARBA" id="ARBA00001946"/>
    </source>
</evidence>
<dbReference type="EMBL" id="CP114014">
    <property type="protein sequence ID" value="XAY07307.1"/>
    <property type="molecule type" value="Genomic_DNA"/>
</dbReference>
<evidence type="ECO:0000256" key="3">
    <source>
        <dbReference type="ARBA" id="ARBA00022842"/>
    </source>
</evidence>
<dbReference type="PANTHER" id="PTHR32308:SF0">
    <property type="entry name" value="HPCH_HPAI ALDOLASE_CITRATE LYASE DOMAIN-CONTAINING PROTEIN"/>
    <property type="match status" value="1"/>
</dbReference>
<evidence type="ECO:0000256" key="2">
    <source>
        <dbReference type="ARBA" id="ARBA00022723"/>
    </source>
</evidence>
<keyword evidence="7" id="KW-0456">Lyase</keyword>
<dbReference type="GO" id="GO:0006107">
    <property type="term" value="P:oxaloacetate metabolic process"/>
    <property type="evidence" value="ECO:0007669"/>
    <property type="project" value="TreeGrafter"/>
</dbReference>
<dbReference type="GO" id="GO:0016829">
    <property type="term" value="F:lyase activity"/>
    <property type="evidence" value="ECO:0007669"/>
    <property type="project" value="UniProtKB-KW"/>
</dbReference>
<sequence length="279" mass="28768">MRSLLFAPAVRPDLVAKLPRSRPGAGVIDLEDGVPEGRKDAARAALAGQVAGLLERHPGFAVCVRVNAPPTASFAADVAALPAGLTAVVVPKVEDAQQLEQVARALAAAGHDGLGVVAGIETARGVLDVRALLGGPVTTAYFGAEDYVADLGGVRTKHSTEVLYARSRVALACRVAGIPCLDQVVVDIHDDDAFRADARQGRELGYTGKLCVHPRQVALADEAFLPSPEQLARARATLEAAAAAARDGQGVIVFDGAMVDEPMLVAARRLIAGADGPGN</sequence>
<reference evidence="7" key="1">
    <citation type="submission" date="2022-12" db="EMBL/GenBank/DDBJ databases">
        <title>Paraconexibacter alkalitolerans sp. nov. and Baekduia alba sp. nov., isolated from soil and emended description of the genera Paraconexibacter (Chun et al., 2020) and Baekduia (An et al., 2020).</title>
        <authorList>
            <person name="Vieira S."/>
            <person name="Huber K.J."/>
            <person name="Geppert A."/>
            <person name="Wolf J."/>
            <person name="Neumann-Schaal M."/>
            <person name="Muesken M."/>
            <person name="Overmann J."/>
        </authorList>
    </citation>
    <scope>NUCLEOTIDE SEQUENCE</scope>
    <source>
        <strain evidence="7">AEG42_29</strain>
    </source>
</reference>
<dbReference type="AlphaFoldDB" id="A0AAU7B0R2"/>
<dbReference type="InterPro" id="IPR015813">
    <property type="entry name" value="Pyrv/PenolPyrv_kinase-like_dom"/>
</dbReference>
<dbReference type="KEGG" id="parq:DSM112329_04188"/>
<keyword evidence="2 5" id="KW-0479">Metal-binding</keyword>
<proteinExistence type="predicted"/>
<evidence type="ECO:0000313" key="7">
    <source>
        <dbReference type="EMBL" id="XAY07307.1"/>
    </source>
</evidence>
<protein>
    <submittedName>
        <fullName evidence="7">Citrate lyase subunit beta-like protein</fullName>
        <ecNumber evidence="7">4.1.-.-</ecNumber>
    </submittedName>
</protein>
<dbReference type="InterPro" id="IPR005000">
    <property type="entry name" value="Aldolase/citrate-lyase_domain"/>
</dbReference>
<evidence type="ECO:0000259" key="6">
    <source>
        <dbReference type="Pfam" id="PF03328"/>
    </source>
</evidence>
<dbReference type="PIRSF" id="PIRSF015582">
    <property type="entry name" value="Cit_lyase_B"/>
    <property type="match status" value="1"/>
</dbReference>
<gene>
    <name evidence="7" type="ORF">DSM112329_04188</name>
</gene>
<accession>A0AAU7B0R2</accession>
<feature type="binding site" evidence="5">
    <location>
        <position position="146"/>
    </location>
    <ligand>
        <name>Mg(2+)</name>
        <dbReference type="ChEBI" id="CHEBI:18420"/>
    </ligand>
</feature>
<evidence type="ECO:0000256" key="4">
    <source>
        <dbReference type="PIRSR" id="PIRSR015582-1"/>
    </source>
</evidence>
<dbReference type="Pfam" id="PF03328">
    <property type="entry name" value="HpcH_HpaI"/>
    <property type="match status" value="1"/>
</dbReference>
<feature type="binding site" evidence="4">
    <location>
        <position position="65"/>
    </location>
    <ligand>
        <name>substrate</name>
    </ligand>
</feature>
<dbReference type="EC" id="4.1.-.-" evidence="7"/>
<dbReference type="Gene3D" id="3.20.20.60">
    <property type="entry name" value="Phosphoenolpyruvate-binding domains"/>
    <property type="match status" value="1"/>
</dbReference>
<keyword evidence="3 5" id="KW-0460">Magnesium</keyword>
<feature type="binding site" evidence="4">
    <location>
        <position position="121"/>
    </location>
    <ligand>
        <name>substrate</name>
    </ligand>
</feature>
<evidence type="ECO:0000256" key="5">
    <source>
        <dbReference type="PIRSR" id="PIRSR015582-2"/>
    </source>
</evidence>
<comment type="cofactor">
    <cofactor evidence="1">
        <name>Mg(2+)</name>
        <dbReference type="ChEBI" id="CHEBI:18420"/>
    </cofactor>
</comment>
<dbReference type="GO" id="GO:0000287">
    <property type="term" value="F:magnesium ion binding"/>
    <property type="evidence" value="ECO:0007669"/>
    <property type="project" value="TreeGrafter"/>
</dbReference>
<dbReference type="SUPFAM" id="SSF51621">
    <property type="entry name" value="Phosphoenolpyruvate/pyruvate domain"/>
    <property type="match status" value="1"/>
</dbReference>
<feature type="binding site" evidence="5">
    <location>
        <position position="121"/>
    </location>
    <ligand>
        <name>Mg(2+)</name>
        <dbReference type="ChEBI" id="CHEBI:18420"/>
    </ligand>
</feature>
<dbReference type="InterPro" id="IPR040442">
    <property type="entry name" value="Pyrv_kinase-like_dom_sf"/>
</dbReference>
<dbReference type="InterPro" id="IPR011206">
    <property type="entry name" value="Citrate_lyase_beta/mcl1/mcl2"/>
</dbReference>
<feature type="domain" description="HpcH/HpaI aldolase/citrate lyase" evidence="6">
    <location>
        <begin position="2"/>
        <end position="214"/>
    </location>
</feature>
<name>A0AAU7B0R2_9ACTN</name>
<organism evidence="7">
    <name type="scientific">Paraconexibacter sp. AEG42_29</name>
    <dbReference type="NCBI Taxonomy" id="2997339"/>
    <lineage>
        <taxon>Bacteria</taxon>
        <taxon>Bacillati</taxon>
        <taxon>Actinomycetota</taxon>
        <taxon>Thermoleophilia</taxon>
        <taxon>Solirubrobacterales</taxon>
        <taxon>Paraconexibacteraceae</taxon>
        <taxon>Paraconexibacter</taxon>
    </lineage>
</organism>
<dbReference type="RefSeq" id="WP_354698506.1">
    <property type="nucleotide sequence ID" value="NZ_CP114014.1"/>
</dbReference>
<dbReference type="PANTHER" id="PTHR32308">
    <property type="entry name" value="LYASE BETA SUBUNIT, PUTATIVE (AFU_ORTHOLOGUE AFUA_4G13030)-RELATED"/>
    <property type="match status" value="1"/>
</dbReference>